<feature type="domain" description="EAL" evidence="3">
    <location>
        <begin position="700"/>
        <end position="956"/>
    </location>
</feature>
<keyword evidence="1" id="KW-1133">Transmembrane helix</keyword>
<dbReference type="SMART" id="SM00267">
    <property type="entry name" value="GGDEF"/>
    <property type="match status" value="1"/>
</dbReference>
<proteinExistence type="predicted"/>
<evidence type="ECO:0000259" key="3">
    <source>
        <dbReference type="PROSITE" id="PS50883"/>
    </source>
</evidence>
<feature type="transmembrane region" description="Helical" evidence="1">
    <location>
        <begin position="185"/>
        <end position="207"/>
    </location>
</feature>
<dbReference type="EMBL" id="JACJFN010000001">
    <property type="protein sequence ID" value="MBB1518732.1"/>
    <property type="molecule type" value="Genomic_DNA"/>
</dbReference>
<feature type="domain" description="GGDEF" evidence="4">
    <location>
        <begin position="556"/>
        <end position="689"/>
    </location>
</feature>
<accession>A0A7W4D9Y5</accession>
<evidence type="ECO:0000256" key="1">
    <source>
        <dbReference type="SAM" id="Phobius"/>
    </source>
</evidence>
<dbReference type="SMART" id="SM00052">
    <property type="entry name" value="EAL"/>
    <property type="match status" value="1"/>
</dbReference>
<dbReference type="InterPro" id="IPR000014">
    <property type="entry name" value="PAS"/>
</dbReference>
<dbReference type="PANTHER" id="PTHR44757:SF2">
    <property type="entry name" value="BIOFILM ARCHITECTURE MAINTENANCE PROTEIN MBAA"/>
    <property type="match status" value="1"/>
</dbReference>
<dbReference type="CDD" id="cd00130">
    <property type="entry name" value="PAS"/>
    <property type="match status" value="1"/>
</dbReference>
<dbReference type="SUPFAM" id="SSF55073">
    <property type="entry name" value="Nucleotide cyclase"/>
    <property type="match status" value="1"/>
</dbReference>
<dbReference type="InterPro" id="IPR001633">
    <property type="entry name" value="EAL_dom"/>
</dbReference>
<dbReference type="Gene3D" id="3.20.20.450">
    <property type="entry name" value="EAL domain"/>
    <property type="match status" value="1"/>
</dbReference>
<dbReference type="CDD" id="cd01948">
    <property type="entry name" value="EAL"/>
    <property type="match status" value="1"/>
</dbReference>
<dbReference type="CDD" id="cd01949">
    <property type="entry name" value="GGDEF"/>
    <property type="match status" value="1"/>
</dbReference>
<feature type="signal peptide" evidence="2">
    <location>
        <begin position="1"/>
        <end position="26"/>
    </location>
</feature>
<reference evidence="5 6" key="1">
    <citation type="submission" date="2020-08" db="EMBL/GenBank/DDBJ databases">
        <authorList>
            <person name="Kim C.M."/>
        </authorList>
    </citation>
    <scope>NUCLEOTIDE SEQUENCE [LARGE SCALE GENOMIC DNA]</scope>
    <source>
        <strain evidence="5 6">SR9</strain>
    </source>
</reference>
<dbReference type="InterPro" id="IPR035919">
    <property type="entry name" value="EAL_sf"/>
</dbReference>
<evidence type="ECO:0000256" key="2">
    <source>
        <dbReference type="SAM" id="SignalP"/>
    </source>
</evidence>
<sequence length="963" mass="108425">MPFAVRWLKPVLSLLLLTCLMATARAELPLNQLWSKPDDSALHVRLLEEPQGQWDVREARVRLLSAGSTFTRTPSLGWSGSTWWLGMRLSGVAGQRNYLWLDHTYLDDVQLWVFSNDQLQLYRQTGDTQPFAHRDEPLRAFLLPLPTYGTGELEVILRVRSSSSISLPLKLVPAEQKSQLLAGSWLGNGLIVGALVVMALFHLFKFASVRERSLGYYCATILSVAWYNAAINDLTSLLLWPHWPAMVLFEINISGALTLIFSTLFISSSLKLDQRPVRWLRNALLLILVGAQLWVQLSPGQHLPAAVFNQLMLATGLFQLALTLFALHLRRPYAGWFALFWSAAILLMLLLSLSRSAMIPRSTLVDTLHAWLPVISVFLFGVLNGRQLDHVRKALLASQGQAIVNLEQYRALFRNAAEGIFRCNLQGVLLESNPSFMRLLNLDNGQSTQLQGQPMYNLIASNDWQRLRAQLSPEQPTASGEVQLLACGGQVRWVHLSLHEQREQHCIEGIVVDLSERRALEQRLANLAAHDSLTGLINRRELERLLQESLQQHGRHFSHLLFLDLDQFKQVNDLCGHSAGDQLLRQLSSYLLGRLPSNSELARIGGDEFAVLLSGTDTREALAQAEALREAVAQFVFSYDGRPFSLYASIGVLELDSGVGDWEMALNWADNASHMAKAQGRNRVHLFNPADGALLEHQRQLQWINRLREAIEQEHFELFYQPVQALQHSESGWHYEVLLRYRDPQSGEWIAPGQFFAAAERYGFLAEIDRWVLSRYCQWLGQNPQHAAQLQQVNLNLSAPSLLDPEFHHLLDELLDTHRLPAHKLCLEITEMVALAELGTSATWINRLRTTGIKVALDDFGSGFASYAYLRHLPLDLLKIDGTFILGIERDPINRAMVSSMVQIARQLGLQTVAEFVENSAGLECLRELGIDFAQGYFIDQPKPLAELADLALERPTAPVSRA</sequence>
<keyword evidence="1" id="KW-0472">Membrane</keyword>
<evidence type="ECO:0000259" key="4">
    <source>
        <dbReference type="PROSITE" id="PS50887"/>
    </source>
</evidence>
<comment type="caution">
    <text evidence="5">The sequence shown here is derived from an EMBL/GenBank/DDBJ whole genome shotgun (WGS) entry which is preliminary data.</text>
</comment>
<dbReference type="NCBIfam" id="TIGR00254">
    <property type="entry name" value="GGDEF"/>
    <property type="match status" value="1"/>
</dbReference>
<dbReference type="AlphaFoldDB" id="A0A7W4D9Y5"/>
<gene>
    <name evidence="5" type="ORF">H3H45_05730</name>
</gene>
<dbReference type="Gene3D" id="2.60.40.2380">
    <property type="match status" value="1"/>
</dbReference>
<dbReference type="InterPro" id="IPR011623">
    <property type="entry name" value="7TMR_DISM_rcpt_extracell_dom1"/>
</dbReference>
<dbReference type="InterPro" id="IPR035965">
    <property type="entry name" value="PAS-like_dom_sf"/>
</dbReference>
<dbReference type="RefSeq" id="WP_182832748.1">
    <property type="nucleotide sequence ID" value="NZ_JACJFN010000001.1"/>
</dbReference>
<dbReference type="Pfam" id="PF07695">
    <property type="entry name" value="7TMR-DISM_7TM"/>
    <property type="match status" value="1"/>
</dbReference>
<feature type="transmembrane region" description="Helical" evidence="1">
    <location>
        <begin position="243"/>
        <end position="267"/>
    </location>
</feature>
<dbReference type="Pfam" id="PF07696">
    <property type="entry name" value="7TMR-DISMED2"/>
    <property type="match status" value="1"/>
</dbReference>
<organism evidence="5 6">
    <name type="scientific">Aquipseudomonas guryensis</name>
    <dbReference type="NCBI Taxonomy" id="2759165"/>
    <lineage>
        <taxon>Bacteria</taxon>
        <taxon>Pseudomonadati</taxon>
        <taxon>Pseudomonadota</taxon>
        <taxon>Gammaproteobacteria</taxon>
        <taxon>Pseudomonadales</taxon>
        <taxon>Pseudomonadaceae</taxon>
        <taxon>Aquipseudomonas</taxon>
    </lineage>
</organism>
<dbReference type="PROSITE" id="PS50887">
    <property type="entry name" value="GGDEF"/>
    <property type="match status" value="1"/>
</dbReference>
<feature type="transmembrane region" description="Helical" evidence="1">
    <location>
        <begin position="214"/>
        <end position="231"/>
    </location>
</feature>
<dbReference type="SMART" id="SM00091">
    <property type="entry name" value="PAS"/>
    <property type="match status" value="2"/>
</dbReference>
<keyword evidence="1" id="KW-0812">Transmembrane</keyword>
<dbReference type="Gene3D" id="3.30.70.270">
    <property type="match status" value="1"/>
</dbReference>
<dbReference type="InterPro" id="IPR011622">
    <property type="entry name" value="7TMR_DISM_rcpt_extracell_dom2"/>
</dbReference>
<feature type="transmembrane region" description="Helical" evidence="1">
    <location>
        <begin position="334"/>
        <end position="353"/>
    </location>
</feature>
<dbReference type="Pfam" id="PF00563">
    <property type="entry name" value="EAL"/>
    <property type="match status" value="1"/>
</dbReference>
<dbReference type="InterPro" id="IPR029787">
    <property type="entry name" value="Nucleotide_cyclase"/>
</dbReference>
<dbReference type="Gene3D" id="3.30.450.20">
    <property type="entry name" value="PAS domain"/>
    <property type="match status" value="1"/>
</dbReference>
<name>A0A7W4D9Y5_9GAMM</name>
<dbReference type="Pfam" id="PF00990">
    <property type="entry name" value="GGDEF"/>
    <property type="match status" value="1"/>
</dbReference>
<keyword evidence="6" id="KW-1185">Reference proteome</keyword>
<dbReference type="NCBIfam" id="TIGR00229">
    <property type="entry name" value="sensory_box"/>
    <property type="match status" value="1"/>
</dbReference>
<dbReference type="InterPro" id="IPR052155">
    <property type="entry name" value="Biofilm_reg_signaling"/>
</dbReference>
<feature type="transmembrane region" description="Helical" evidence="1">
    <location>
        <begin position="279"/>
        <end position="295"/>
    </location>
</feature>
<evidence type="ECO:0000313" key="5">
    <source>
        <dbReference type="EMBL" id="MBB1518732.1"/>
    </source>
</evidence>
<dbReference type="InterPro" id="IPR043128">
    <property type="entry name" value="Rev_trsase/Diguanyl_cyclase"/>
</dbReference>
<dbReference type="PROSITE" id="PS50883">
    <property type="entry name" value="EAL"/>
    <property type="match status" value="1"/>
</dbReference>
<protein>
    <submittedName>
        <fullName evidence="5">EAL domain-containing protein</fullName>
    </submittedName>
</protein>
<keyword evidence="2" id="KW-0732">Signal</keyword>
<dbReference type="Proteomes" id="UP000581189">
    <property type="component" value="Unassembled WGS sequence"/>
</dbReference>
<dbReference type="PANTHER" id="PTHR44757">
    <property type="entry name" value="DIGUANYLATE CYCLASE DGCP"/>
    <property type="match status" value="1"/>
</dbReference>
<feature type="chain" id="PRO_5031294422" evidence="2">
    <location>
        <begin position="27"/>
        <end position="963"/>
    </location>
</feature>
<feature type="transmembrane region" description="Helical" evidence="1">
    <location>
        <begin position="307"/>
        <end position="327"/>
    </location>
</feature>
<dbReference type="InterPro" id="IPR000160">
    <property type="entry name" value="GGDEF_dom"/>
</dbReference>
<dbReference type="SUPFAM" id="SSF141868">
    <property type="entry name" value="EAL domain-like"/>
    <property type="match status" value="1"/>
</dbReference>
<evidence type="ECO:0000313" key="6">
    <source>
        <dbReference type="Proteomes" id="UP000581189"/>
    </source>
</evidence>
<dbReference type="SUPFAM" id="SSF55785">
    <property type="entry name" value="PYP-like sensor domain (PAS domain)"/>
    <property type="match status" value="1"/>
</dbReference>